<evidence type="ECO:0000256" key="3">
    <source>
        <dbReference type="ARBA" id="ARBA00023163"/>
    </source>
</evidence>
<dbReference type="PROSITE" id="PS50995">
    <property type="entry name" value="HTH_MARR_2"/>
    <property type="match status" value="1"/>
</dbReference>
<keyword evidence="1" id="KW-0805">Transcription regulation</keyword>
<evidence type="ECO:0000256" key="2">
    <source>
        <dbReference type="ARBA" id="ARBA00023125"/>
    </source>
</evidence>
<dbReference type="SUPFAM" id="SSF46785">
    <property type="entry name" value="Winged helix' DNA-binding domain"/>
    <property type="match status" value="1"/>
</dbReference>
<dbReference type="SMART" id="SM00347">
    <property type="entry name" value="HTH_MARR"/>
    <property type="match status" value="1"/>
</dbReference>
<dbReference type="PANTHER" id="PTHR42756">
    <property type="entry name" value="TRANSCRIPTIONAL REGULATOR, MARR"/>
    <property type="match status" value="1"/>
</dbReference>
<name>A0A938XQU7_9FIRM</name>
<dbReference type="Pfam" id="PF01047">
    <property type="entry name" value="MarR"/>
    <property type="match status" value="1"/>
</dbReference>
<accession>A0A938XQU7</accession>
<protein>
    <submittedName>
        <fullName evidence="5">DNA-binding MarR family transcriptional regulator</fullName>
    </submittedName>
</protein>
<dbReference type="InterPro" id="IPR036390">
    <property type="entry name" value="WH_DNA-bd_sf"/>
</dbReference>
<dbReference type="InterPro" id="IPR036388">
    <property type="entry name" value="WH-like_DNA-bd_sf"/>
</dbReference>
<gene>
    <name evidence="5" type="ORF">JOC47_000525</name>
</gene>
<dbReference type="InterPro" id="IPR000835">
    <property type="entry name" value="HTH_MarR-typ"/>
</dbReference>
<keyword evidence="2 5" id="KW-0238">DNA-binding</keyword>
<dbReference type="AlphaFoldDB" id="A0A938XQU7"/>
<dbReference type="Gene3D" id="1.10.10.10">
    <property type="entry name" value="Winged helix-like DNA-binding domain superfamily/Winged helix DNA-binding domain"/>
    <property type="match status" value="1"/>
</dbReference>
<feature type="domain" description="HTH marR-type" evidence="4">
    <location>
        <begin position="3"/>
        <end position="135"/>
    </location>
</feature>
<evidence type="ECO:0000259" key="4">
    <source>
        <dbReference type="PROSITE" id="PS50995"/>
    </source>
</evidence>
<dbReference type="GO" id="GO:0003700">
    <property type="term" value="F:DNA-binding transcription factor activity"/>
    <property type="evidence" value="ECO:0007669"/>
    <property type="project" value="InterPro"/>
</dbReference>
<dbReference type="Proteomes" id="UP000774000">
    <property type="component" value="Unassembled WGS sequence"/>
</dbReference>
<organism evidence="5 6">
    <name type="scientific">Halanaerobacter jeridensis</name>
    <dbReference type="NCBI Taxonomy" id="706427"/>
    <lineage>
        <taxon>Bacteria</taxon>
        <taxon>Bacillati</taxon>
        <taxon>Bacillota</taxon>
        <taxon>Clostridia</taxon>
        <taxon>Halanaerobiales</taxon>
        <taxon>Halobacteroidaceae</taxon>
        <taxon>Halanaerobacter</taxon>
    </lineage>
</organism>
<dbReference type="GO" id="GO:0003677">
    <property type="term" value="F:DNA binding"/>
    <property type="evidence" value="ECO:0007669"/>
    <property type="project" value="UniProtKB-KW"/>
</dbReference>
<dbReference type="PANTHER" id="PTHR42756:SF1">
    <property type="entry name" value="TRANSCRIPTIONAL REPRESSOR OF EMRAB OPERON"/>
    <property type="match status" value="1"/>
</dbReference>
<dbReference type="EMBL" id="JAFBDQ010000002">
    <property type="protein sequence ID" value="MBM7555700.1"/>
    <property type="molecule type" value="Genomic_DNA"/>
</dbReference>
<evidence type="ECO:0000256" key="1">
    <source>
        <dbReference type="ARBA" id="ARBA00023015"/>
    </source>
</evidence>
<evidence type="ECO:0000313" key="6">
    <source>
        <dbReference type="Proteomes" id="UP000774000"/>
    </source>
</evidence>
<reference evidence="5" key="1">
    <citation type="submission" date="2021-01" db="EMBL/GenBank/DDBJ databases">
        <title>Genomic Encyclopedia of Type Strains, Phase IV (KMG-IV): sequencing the most valuable type-strain genomes for metagenomic binning, comparative biology and taxonomic classification.</title>
        <authorList>
            <person name="Goeker M."/>
        </authorList>
    </citation>
    <scope>NUCLEOTIDE SEQUENCE</scope>
    <source>
        <strain evidence="5">DSM 23230</strain>
    </source>
</reference>
<dbReference type="RefSeq" id="WP_204700423.1">
    <property type="nucleotide sequence ID" value="NZ_JAFBDQ010000002.1"/>
</dbReference>
<sequence length="146" mass="16334">MTDEAIGKYLSIARRAHASLLDKQLAEADISHGQILLLATLYQEDGICQQTLCQMYNLNKAAVGRGLNKLSKIGFITKEIDPEDKRKKLIYLTSKARDFEAEFREILEASEEKLRSGLSEEEIATFLTVIKKICSNLGANVENQEG</sequence>
<keyword evidence="3" id="KW-0804">Transcription</keyword>
<keyword evidence="6" id="KW-1185">Reference proteome</keyword>
<proteinExistence type="predicted"/>
<comment type="caution">
    <text evidence="5">The sequence shown here is derived from an EMBL/GenBank/DDBJ whole genome shotgun (WGS) entry which is preliminary data.</text>
</comment>
<evidence type="ECO:0000313" key="5">
    <source>
        <dbReference type="EMBL" id="MBM7555700.1"/>
    </source>
</evidence>